<keyword evidence="2" id="KW-1185">Reference proteome</keyword>
<gene>
    <name evidence="1" type="ORF">PGLA1383_LOCUS57521</name>
</gene>
<feature type="non-terminal residue" evidence="1">
    <location>
        <position position="170"/>
    </location>
</feature>
<sequence>MRMTPAHLQTNPLCSFDAAVRTTWCAVTSLLPNNAQWEQAYKGFECAGFGLRSAARHAEAAFLSSACVSRELRHSLDPAFTLAANSHTSDFGISLTAYNNKLSENKQLQPQAVAGRRQQSLSLALDEEGHTERLTNASLVDQATLRFAREEGAKDFRQAIRCNHHGFAVP</sequence>
<comment type="caution">
    <text evidence="1">The sequence shown here is derived from an EMBL/GenBank/DDBJ whole genome shotgun (WGS) entry which is preliminary data.</text>
</comment>
<accession>A0A813I0B6</accession>
<organism evidence="1 2">
    <name type="scientific">Polarella glacialis</name>
    <name type="common">Dinoflagellate</name>
    <dbReference type="NCBI Taxonomy" id="89957"/>
    <lineage>
        <taxon>Eukaryota</taxon>
        <taxon>Sar</taxon>
        <taxon>Alveolata</taxon>
        <taxon>Dinophyceae</taxon>
        <taxon>Suessiales</taxon>
        <taxon>Suessiaceae</taxon>
        <taxon>Polarella</taxon>
    </lineage>
</organism>
<evidence type="ECO:0000313" key="2">
    <source>
        <dbReference type="Proteomes" id="UP000654075"/>
    </source>
</evidence>
<dbReference type="Proteomes" id="UP000654075">
    <property type="component" value="Unassembled WGS sequence"/>
</dbReference>
<proteinExistence type="predicted"/>
<protein>
    <submittedName>
        <fullName evidence="1">Uncharacterized protein</fullName>
    </submittedName>
</protein>
<dbReference type="EMBL" id="CAJNNV010033284">
    <property type="protein sequence ID" value="CAE8643154.1"/>
    <property type="molecule type" value="Genomic_DNA"/>
</dbReference>
<name>A0A813I0B6_POLGL</name>
<reference evidence="1" key="1">
    <citation type="submission" date="2021-02" db="EMBL/GenBank/DDBJ databases">
        <authorList>
            <person name="Dougan E. K."/>
            <person name="Rhodes N."/>
            <person name="Thang M."/>
            <person name="Chan C."/>
        </authorList>
    </citation>
    <scope>NUCLEOTIDE SEQUENCE</scope>
</reference>
<dbReference type="AlphaFoldDB" id="A0A813I0B6"/>
<evidence type="ECO:0000313" key="1">
    <source>
        <dbReference type="EMBL" id="CAE8643154.1"/>
    </source>
</evidence>